<sequence length="529" mass="60148">MRKISLIFLLLIPFLLVAQSFNDEGMMDEETGRESTPSSPALGLGGTLGNILIDGTYYTQFRFQPEITIWKFGLGLDIDLLIDSNGNVRKEDWDSWDDALSKLYYFRFAQRQDPFYFKVGSINDYTMGHGLIFDEYSNMLHYPNVKPIGAYVGTNLKSLGAGFEVFTHDVSKNEILGGHLYIQPLKPTGIPIVKNLKIGASIGMDRDPYGKYEDSDGDGYPDVYDKFPNDPYYWLDTDNDGIPDNMDIDLNGNSILDHPSLNPYVNSEFPGIADNYPNYPFDTQVYPDEAMPIDQSNEITIYGLDYELPILNKKSFGLSHYAEYAKIEDYGSGIIFPGFAARFLIFNLNLEFRSFKDQFLPGFFNHLYDEQRSQVVYTTIESENGRRCYSLKTKESELAGVTSSLGWFGSLKANLGNFAYLRVTYQDMYNDSKTKGKSLWGELTVIPNIIPKLQEASIVYGQSNVDYISFDTLRNENAEIGGKIVYNLSSSFNLALRYNEYYRDLNRDGKIKGNDEIIESMSLGIEFQF</sequence>
<dbReference type="EMBL" id="SMOG01000029">
    <property type="protein sequence ID" value="TDF72523.1"/>
    <property type="molecule type" value="Genomic_DNA"/>
</dbReference>
<proteinExistence type="predicted"/>
<organism evidence="1 2">
    <name type="scientific">Candidatus Syntrophosphaera thermopropionivorans</name>
    <dbReference type="NCBI Taxonomy" id="2593015"/>
    <lineage>
        <taxon>Bacteria</taxon>
        <taxon>Pseudomonadati</taxon>
        <taxon>Candidatus Cloacimonadota</taxon>
        <taxon>Candidatus Cloacimonadia</taxon>
        <taxon>Candidatus Cloacimonadales</taxon>
        <taxon>Candidatus Cloacimonadaceae</taxon>
        <taxon>Candidatus Syntrophosphaera</taxon>
    </lineage>
</organism>
<dbReference type="Proteomes" id="UP000294588">
    <property type="component" value="Unassembled WGS sequence"/>
</dbReference>
<protein>
    <submittedName>
        <fullName evidence="1">Uncharacterized protein</fullName>
    </submittedName>
</protein>
<accession>A0AC61QHU9</accession>
<gene>
    <name evidence="1" type="ORF">E0946_06645</name>
</gene>
<evidence type="ECO:0000313" key="1">
    <source>
        <dbReference type="EMBL" id="TDF72523.1"/>
    </source>
</evidence>
<reference evidence="1" key="1">
    <citation type="submission" date="2019-03" db="EMBL/GenBank/DDBJ databases">
        <title>Candidatus Syntrophosphaera thermopropionivorans: a novel player in syntrophic propionate oxidation during anaerobic digestion.</title>
        <authorList>
            <person name="Dyksma S."/>
        </authorList>
    </citation>
    <scope>NUCLEOTIDE SEQUENCE</scope>
    <source>
        <strain evidence="1">W5</strain>
    </source>
</reference>
<keyword evidence="2" id="KW-1185">Reference proteome</keyword>
<name>A0AC61QHU9_9BACT</name>
<evidence type="ECO:0000313" key="2">
    <source>
        <dbReference type="Proteomes" id="UP000294588"/>
    </source>
</evidence>
<comment type="caution">
    <text evidence="1">The sequence shown here is derived from an EMBL/GenBank/DDBJ whole genome shotgun (WGS) entry which is preliminary data.</text>
</comment>